<dbReference type="SUPFAM" id="SSF52540">
    <property type="entry name" value="P-loop containing nucleoside triphosphate hydrolases"/>
    <property type="match status" value="1"/>
</dbReference>
<evidence type="ECO:0000256" key="1">
    <source>
        <dbReference type="ARBA" id="ARBA00022448"/>
    </source>
</evidence>
<proteinExistence type="predicted"/>
<reference evidence="5 6" key="1">
    <citation type="submission" date="2023-05" db="EMBL/GenBank/DDBJ databases">
        <title>A new hyperthermophilic archaea 'Ignisphaera cupida' sp. nov. and description of the family 'Ignisphaeraceae' fam. nov.</title>
        <authorList>
            <person name="Podosokorskaya O.A."/>
            <person name="Elcheninov A.G."/>
            <person name="Klukina A."/>
            <person name="Merkel A.Y."/>
        </authorList>
    </citation>
    <scope>NUCLEOTIDE SEQUENCE [LARGE SCALE GENOMIC DNA]</scope>
    <source>
        <strain evidence="5 6">4213-co</strain>
    </source>
</reference>
<dbReference type="InterPro" id="IPR003439">
    <property type="entry name" value="ABC_transporter-like_ATP-bd"/>
</dbReference>
<dbReference type="Proteomes" id="UP001529235">
    <property type="component" value="Unassembled WGS sequence"/>
</dbReference>
<dbReference type="InterPro" id="IPR003593">
    <property type="entry name" value="AAA+_ATPase"/>
</dbReference>
<dbReference type="AlphaFoldDB" id="A0ABD4Z599"/>
<keyword evidence="3 5" id="KW-0067">ATP-binding</keyword>
<dbReference type="Pfam" id="PF08352">
    <property type="entry name" value="oligo_HPY"/>
    <property type="match status" value="1"/>
</dbReference>
<dbReference type="Gene3D" id="3.40.50.300">
    <property type="entry name" value="P-loop containing nucleotide triphosphate hydrolases"/>
    <property type="match status" value="1"/>
</dbReference>
<dbReference type="InterPro" id="IPR027417">
    <property type="entry name" value="P-loop_NTPase"/>
</dbReference>
<dbReference type="SMART" id="SM00382">
    <property type="entry name" value="AAA"/>
    <property type="match status" value="1"/>
</dbReference>
<dbReference type="PANTHER" id="PTHR43067:SF3">
    <property type="entry name" value="MALTOSE ABC TRANSPORTER, ATP-BINDING PROTEIN"/>
    <property type="match status" value="1"/>
</dbReference>
<dbReference type="PANTHER" id="PTHR43067">
    <property type="entry name" value="OLIGOPEPTIDE/DIPEPTIDE ABC TRANSPORTER, ATPASE SUBUNIT"/>
    <property type="match status" value="1"/>
</dbReference>
<keyword evidence="1" id="KW-0813">Transport</keyword>
<keyword evidence="2" id="KW-0547">Nucleotide-binding</keyword>
<protein>
    <submittedName>
        <fullName evidence="5">ABC transporter ATP-binding protein</fullName>
    </submittedName>
</protein>
<name>A0ABD4Z599_9CREN</name>
<dbReference type="CDD" id="cd03257">
    <property type="entry name" value="ABC_NikE_OppD_transporters"/>
    <property type="match status" value="1"/>
</dbReference>
<dbReference type="EMBL" id="JASNVW010000002">
    <property type="protein sequence ID" value="MDK6028496.1"/>
    <property type="molecule type" value="Genomic_DNA"/>
</dbReference>
<evidence type="ECO:0000259" key="4">
    <source>
        <dbReference type="PROSITE" id="PS50893"/>
    </source>
</evidence>
<evidence type="ECO:0000256" key="2">
    <source>
        <dbReference type="ARBA" id="ARBA00022741"/>
    </source>
</evidence>
<keyword evidence="6" id="KW-1185">Reference proteome</keyword>
<sequence length="334" mass="37762">MTSQDFVLRAVNLDGGYVIGSSEKELRFVHAVRNVSLNLNYNEILGIAGESGCGKSTLAKILYGAVDPPLVLRRGSIYLHTSEGRIVDITKLDKEDLAKRIWWREISYIPQNSMNVLNPMKRIRDTIIETFKFHGIEISKDEVTKYVRDLFDFVGLPTDVLNAYPHQLSGGMRQRVVITLAMMLNPRIIIADEPTTAVDVVTQLNILTFLREYQNSKKSSIVIISHDMGVHAYMDTAIAIMYAGSIVEYGKSEEVFQEPLHPYTKMLMSSLIVRGDKGLKRGIPGSPPDLRNPPSGCKFHPRCPFAMDICRKEEPPIIEISKNRFVTCWLYAKR</sequence>
<dbReference type="GO" id="GO:0005524">
    <property type="term" value="F:ATP binding"/>
    <property type="evidence" value="ECO:0007669"/>
    <property type="project" value="UniProtKB-KW"/>
</dbReference>
<feature type="domain" description="ABC transporter" evidence="4">
    <location>
        <begin position="8"/>
        <end position="268"/>
    </location>
</feature>
<comment type="caution">
    <text evidence="5">The sequence shown here is derived from an EMBL/GenBank/DDBJ whole genome shotgun (WGS) entry which is preliminary data.</text>
</comment>
<evidence type="ECO:0000256" key="3">
    <source>
        <dbReference type="ARBA" id="ARBA00022840"/>
    </source>
</evidence>
<dbReference type="Pfam" id="PF00005">
    <property type="entry name" value="ABC_tran"/>
    <property type="match status" value="1"/>
</dbReference>
<evidence type="ECO:0000313" key="5">
    <source>
        <dbReference type="EMBL" id="MDK6028496.1"/>
    </source>
</evidence>
<dbReference type="RefSeq" id="WP_285273479.1">
    <property type="nucleotide sequence ID" value="NZ_JASNVW010000002.1"/>
</dbReference>
<evidence type="ECO:0000313" key="6">
    <source>
        <dbReference type="Proteomes" id="UP001529235"/>
    </source>
</evidence>
<gene>
    <name evidence="5" type="ORF">QPL79_03885</name>
</gene>
<organism evidence="5 6">
    <name type="scientific">Ignisphaera cupida</name>
    <dbReference type="NCBI Taxonomy" id="3050454"/>
    <lineage>
        <taxon>Archaea</taxon>
        <taxon>Thermoproteota</taxon>
        <taxon>Thermoprotei</taxon>
        <taxon>Desulfurococcales</taxon>
        <taxon>Desulfurococcaceae</taxon>
        <taxon>Ignisphaera</taxon>
    </lineage>
</organism>
<dbReference type="InterPro" id="IPR013563">
    <property type="entry name" value="Oligopep_ABC_C"/>
</dbReference>
<dbReference type="PROSITE" id="PS50893">
    <property type="entry name" value="ABC_TRANSPORTER_2"/>
    <property type="match status" value="1"/>
</dbReference>
<accession>A0ABD4Z599</accession>
<dbReference type="NCBIfam" id="TIGR01727">
    <property type="entry name" value="oligo_HPY"/>
    <property type="match status" value="1"/>
</dbReference>